<dbReference type="RefSeq" id="WP_133233651.1">
    <property type="nucleotide sequence ID" value="NZ_SMRT01000015.1"/>
</dbReference>
<dbReference type="Proteomes" id="UP000295636">
    <property type="component" value="Unassembled WGS sequence"/>
</dbReference>
<dbReference type="AlphaFoldDB" id="A0A4R5KGK6"/>
<dbReference type="OrthoDB" id="1937061at2"/>
<gene>
    <name evidence="1" type="ORF">E1757_25945</name>
</gene>
<organism evidence="1 2">
    <name type="scientific">Paenibacillus piri</name>
    <dbReference type="NCBI Taxonomy" id="2547395"/>
    <lineage>
        <taxon>Bacteria</taxon>
        <taxon>Bacillati</taxon>
        <taxon>Bacillota</taxon>
        <taxon>Bacilli</taxon>
        <taxon>Bacillales</taxon>
        <taxon>Paenibacillaceae</taxon>
        <taxon>Paenibacillus</taxon>
    </lineage>
</organism>
<evidence type="ECO:0000313" key="1">
    <source>
        <dbReference type="EMBL" id="TDF93828.1"/>
    </source>
</evidence>
<reference evidence="1 2" key="1">
    <citation type="submission" date="2019-03" db="EMBL/GenBank/DDBJ databases">
        <title>This is whole genome sequence of Paenibacillus sp MS74 strain.</title>
        <authorList>
            <person name="Trinh H.N."/>
        </authorList>
    </citation>
    <scope>NUCLEOTIDE SEQUENCE [LARGE SCALE GENOMIC DNA]</scope>
    <source>
        <strain evidence="1 2">MS74</strain>
    </source>
</reference>
<accession>A0A4R5KGK6</accession>
<proteinExistence type="predicted"/>
<name>A0A4R5KGK6_9BACL</name>
<comment type="caution">
    <text evidence="1">The sequence shown here is derived from an EMBL/GenBank/DDBJ whole genome shotgun (WGS) entry which is preliminary data.</text>
</comment>
<sequence>MPPYFSVHYSFPYSSFTQDFVDEIYNTIFSYFPFKSGYWMSENNTLEEIISWNTSLLSKKFNLGFDQHVKHDYKQILLDSDLYSHLRLFWMYQSNEIILHLIVPEDDIFLDDELLRYNSSKLLPLLSLAVKIWNSFGVNTIQTYHELGAPTSYKKLLNGQQPSTEPFSILLPEAFSRFEEVLNDKFLVKKFIQGVLIIEKNYFDLVDTSILSQHLMGECND</sequence>
<protein>
    <submittedName>
        <fullName evidence="1">Uncharacterized protein</fullName>
    </submittedName>
</protein>
<evidence type="ECO:0000313" key="2">
    <source>
        <dbReference type="Proteomes" id="UP000295636"/>
    </source>
</evidence>
<keyword evidence="2" id="KW-1185">Reference proteome</keyword>
<dbReference type="EMBL" id="SMRT01000015">
    <property type="protein sequence ID" value="TDF93828.1"/>
    <property type="molecule type" value="Genomic_DNA"/>
</dbReference>